<dbReference type="RefSeq" id="WP_189030423.1">
    <property type="nucleotide sequence ID" value="NZ_BMKR01000034.1"/>
</dbReference>
<proteinExistence type="predicted"/>
<sequence>MGRLKIQPAPPAPKRAAENDFGYRIRHDRTAFDYIIIGFAYIFAPLGFILALIRFVSTHYRNERKSINFDLLFHVLIGAFMELVVLFAVGAYKGDFTWKILLIILVVLYVIFVLPAKSFSGRSALAKGRFKFLCDKYLMLVTVQEVRHIGNISDIVKENETDVRRDLEYLTEWGLLTRDIVYYEGRIANPLGTKPLNLVHRGRTKVSAAQRSGQSAGQQPSSPASPQLPKSITCPGCGAPNTVSPGASKICDYCGTTIPYS</sequence>
<protein>
    <submittedName>
        <fullName evidence="3">Uncharacterized protein</fullName>
    </submittedName>
</protein>
<keyword evidence="2" id="KW-0812">Transmembrane</keyword>
<reference evidence="3" key="1">
    <citation type="journal article" date="2014" name="Int. J. Syst. Evol. Microbiol.">
        <title>Complete genome sequence of Corynebacterium casei LMG S-19264T (=DSM 44701T), isolated from a smear-ripened cheese.</title>
        <authorList>
            <consortium name="US DOE Joint Genome Institute (JGI-PGF)"/>
            <person name="Walter F."/>
            <person name="Albersmeier A."/>
            <person name="Kalinowski J."/>
            <person name="Ruckert C."/>
        </authorList>
    </citation>
    <scope>NUCLEOTIDE SEQUENCE</scope>
    <source>
        <strain evidence="3">CGMCC 1.16134</strain>
    </source>
</reference>
<feature type="region of interest" description="Disordered" evidence="1">
    <location>
        <begin position="207"/>
        <end position="229"/>
    </location>
</feature>
<evidence type="ECO:0000313" key="3">
    <source>
        <dbReference type="EMBL" id="GGG02401.1"/>
    </source>
</evidence>
<feature type="transmembrane region" description="Helical" evidence="2">
    <location>
        <begin position="96"/>
        <end position="114"/>
    </location>
</feature>
<evidence type="ECO:0000256" key="2">
    <source>
        <dbReference type="SAM" id="Phobius"/>
    </source>
</evidence>
<name>A0A917FUG1_9BACL</name>
<organism evidence="3 4">
    <name type="scientific">Paenibacillus albidus</name>
    <dbReference type="NCBI Taxonomy" id="2041023"/>
    <lineage>
        <taxon>Bacteria</taxon>
        <taxon>Bacillati</taxon>
        <taxon>Bacillota</taxon>
        <taxon>Bacilli</taxon>
        <taxon>Bacillales</taxon>
        <taxon>Paenibacillaceae</taxon>
        <taxon>Paenibacillus</taxon>
    </lineage>
</organism>
<keyword evidence="4" id="KW-1185">Reference proteome</keyword>
<comment type="caution">
    <text evidence="3">The sequence shown here is derived from an EMBL/GenBank/DDBJ whole genome shotgun (WGS) entry which is preliminary data.</text>
</comment>
<dbReference type="AlphaFoldDB" id="A0A917FUG1"/>
<feature type="compositionally biased region" description="Low complexity" evidence="1">
    <location>
        <begin position="207"/>
        <end position="227"/>
    </location>
</feature>
<accession>A0A917FUG1</accession>
<dbReference type="EMBL" id="BMKR01000034">
    <property type="protein sequence ID" value="GGG02401.1"/>
    <property type="molecule type" value="Genomic_DNA"/>
</dbReference>
<dbReference type="Proteomes" id="UP000637643">
    <property type="component" value="Unassembled WGS sequence"/>
</dbReference>
<reference evidence="3" key="2">
    <citation type="submission" date="2020-09" db="EMBL/GenBank/DDBJ databases">
        <authorList>
            <person name="Sun Q."/>
            <person name="Zhou Y."/>
        </authorList>
    </citation>
    <scope>NUCLEOTIDE SEQUENCE</scope>
    <source>
        <strain evidence="3">CGMCC 1.16134</strain>
    </source>
</reference>
<evidence type="ECO:0000313" key="4">
    <source>
        <dbReference type="Proteomes" id="UP000637643"/>
    </source>
</evidence>
<feature type="transmembrane region" description="Helical" evidence="2">
    <location>
        <begin position="69"/>
        <end position="90"/>
    </location>
</feature>
<keyword evidence="2" id="KW-0472">Membrane</keyword>
<feature type="transmembrane region" description="Helical" evidence="2">
    <location>
        <begin position="34"/>
        <end position="57"/>
    </location>
</feature>
<keyword evidence="2" id="KW-1133">Transmembrane helix</keyword>
<evidence type="ECO:0000256" key="1">
    <source>
        <dbReference type="SAM" id="MobiDB-lite"/>
    </source>
</evidence>
<gene>
    <name evidence="3" type="ORF">GCM10010912_54020</name>
</gene>